<dbReference type="AlphaFoldDB" id="A0A834WX93"/>
<evidence type="ECO:0000256" key="1">
    <source>
        <dbReference type="ARBA" id="ARBA00006974"/>
    </source>
</evidence>
<dbReference type="PANTHER" id="PTHR31374">
    <property type="entry name" value="AUXIN-INDUCED PROTEIN-LIKE-RELATED"/>
    <property type="match status" value="1"/>
</dbReference>
<dbReference type="EMBL" id="JAAIUW010000004">
    <property type="protein sequence ID" value="KAF7834025.1"/>
    <property type="molecule type" value="Genomic_DNA"/>
</dbReference>
<evidence type="ECO:0000313" key="2">
    <source>
        <dbReference type="EMBL" id="KAF7834025.1"/>
    </source>
</evidence>
<comment type="similarity">
    <text evidence="1">Belongs to the ARG7 family.</text>
</comment>
<dbReference type="Proteomes" id="UP000634136">
    <property type="component" value="Unassembled WGS sequence"/>
</dbReference>
<proteinExistence type="inferred from homology"/>
<evidence type="ECO:0000313" key="3">
    <source>
        <dbReference type="Proteomes" id="UP000634136"/>
    </source>
</evidence>
<dbReference type="GO" id="GO:0009733">
    <property type="term" value="P:response to auxin"/>
    <property type="evidence" value="ECO:0007669"/>
    <property type="project" value="InterPro"/>
</dbReference>
<organism evidence="2 3">
    <name type="scientific">Senna tora</name>
    <dbReference type="NCBI Taxonomy" id="362788"/>
    <lineage>
        <taxon>Eukaryota</taxon>
        <taxon>Viridiplantae</taxon>
        <taxon>Streptophyta</taxon>
        <taxon>Embryophyta</taxon>
        <taxon>Tracheophyta</taxon>
        <taxon>Spermatophyta</taxon>
        <taxon>Magnoliopsida</taxon>
        <taxon>eudicotyledons</taxon>
        <taxon>Gunneridae</taxon>
        <taxon>Pentapetalae</taxon>
        <taxon>rosids</taxon>
        <taxon>fabids</taxon>
        <taxon>Fabales</taxon>
        <taxon>Fabaceae</taxon>
        <taxon>Caesalpinioideae</taxon>
        <taxon>Cassia clade</taxon>
        <taxon>Senna</taxon>
    </lineage>
</organism>
<dbReference type="PANTHER" id="PTHR31374:SF199">
    <property type="entry name" value="SMALL AUXIN-UP RNA-RELATED"/>
    <property type="match status" value="1"/>
</dbReference>
<sequence length="244" mass="28182">MKVLGKYCCRRRHLEDGYGSYNMLSNNYNCNYTNKRNNETKVVSEGFFCVYVGPEKQRFMIKIQLANHPLFQNLLEDAADEYGLRSDGPLCLPCDVDAFCDALAEMEIQDSVLPHPIVKRNCKKVLGKYCCRRRHLEDVCGSYNMLSNNYNYNYSNKRNRNKVVPQGFFCVYVGSNKQRFTIRIQLANHPLFQNLLEDAADEFGFRSDGPLCLPCDVDFFCDALAEMEIPHDSVFSHPTDFLEL</sequence>
<comment type="caution">
    <text evidence="2">The sequence shown here is derived from an EMBL/GenBank/DDBJ whole genome shotgun (WGS) entry which is preliminary data.</text>
</comment>
<reference evidence="2" key="1">
    <citation type="submission" date="2020-09" db="EMBL/GenBank/DDBJ databases">
        <title>Genome-Enabled Discovery of Anthraquinone Biosynthesis in Senna tora.</title>
        <authorList>
            <person name="Kang S.-H."/>
            <person name="Pandey R.P."/>
            <person name="Lee C.-M."/>
            <person name="Sim J.-S."/>
            <person name="Jeong J.-T."/>
            <person name="Choi B.-S."/>
            <person name="Jung M."/>
            <person name="Ginzburg D."/>
            <person name="Zhao K."/>
            <person name="Won S.Y."/>
            <person name="Oh T.-J."/>
            <person name="Yu Y."/>
            <person name="Kim N.-H."/>
            <person name="Lee O.R."/>
            <person name="Lee T.-H."/>
            <person name="Bashyal P."/>
            <person name="Kim T.-S."/>
            <person name="Lee W.-H."/>
            <person name="Kawkins C."/>
            <person name="Kim C.-K."/>
            <person name="Kim J.S."/>
            <person name="Ahn B.O."/>
            <person name="Rhee S.Y."/>
            <person name="Sohng J.K."/>
        </authorList>
    </citation>
    <scope>NUCLEOTIDE SEQUENCE</scope>
    <source>
        <tissue evidence="2">Leaf</tissue>
    </source>
</reference>
<dbReference type="OrthoDB" id="660486at2759"/>
<gene>
    <name evidence="2" type="ORF">G2W53_008884</name>
</gene>
<keyword evidence="3" id="KW-1185">Reference proteome</keyword>
<name>A0A834WX93_9FABA</name>
<dbReference type="InterPro" id="IPR003676">
    <property type="entry name" value="SAUR_fam"/>
</dbReference>
<protein>
    <submittedName>
        <fullName evidence="2">Auxin-responsive protein SAUR71-like</fullName>
    </submittedName>
</protein>
<dbReference type="Pfam" id="PF02519">
    <property type="entry name" value="Auxin_inducible"/>
    <property type="match status" value="2"/>
</dbReference>
<accession>A0A834WX93</accession>